<proteinExistence type="inferred from homology"/>
<keyword evidence="2" id="KW-0489">Methyltransferase</keyword>
<dbReference type="Pfam" id="PF08241">
    <property type="entry name" value="Methyltransf_11"/>
    <property type="match status" value="1"/>
</dbReference>
<evidence type="ECO:0000256" key="3">
    <source>
        <dbReference type="ARBA" id="ARBA00022679"/>
    </source>
</evidence>
<evidence type="ECO:0000313" key="5">
    <source>
        <dbReference type="EMBL" id="OGZ55412.1"/>
    </source>
</evidence>
<feature type="domain" description="Methyltransferase type 11" evidence="4">
    <location>
        <begin position="44"/>
        <end position="138"/>
    </location>
</feature>
<evidence type="ECO:0000256" key="1">
    <source>
        <dbReference type="ARBA" id="ARBA00008361"/>
    </source>
</evidence>
<dbReference type="PANTHER" id="PTHR12176">
    <property type="entry name" value="SAM-DEPENDENT METHYLTRANSFERASE SUPERFAMILY PROTEIN"/>
    <property type="match status" value="1"/>
</dbReference>
<dbReference type="InterPro" id="IPR013216">
    <property type="entry name" value="Methyltransf_11"/>
</dbReference>
<evidence type="ECO:0000259" key="4">
    <source>
        <dbReference type="Pfam" id="PF08241"/>
    </source>
</evidence>
<dbReference type="AlphaFoldDB" id="A0A1G2GYY0"/>
<evidence type="ECO:0000313" key="6">
    <source>
        <dbReference type="Proteomes" id="UP000178186"/>
    </source>
</evidence>
<evidence type="ECO:0000256" key="2">
    <source>
        <dbReference type="ARBA" id="ARBA00022603"/>
    </source>
</evidence>
<dbReference type="GO" id="GO:0032259">
    <property type="term" value="P:methylation"/>
    <property type="evidence" value="ECO:0007669"/>
    <property type="project" value="UniProtKB-KW"/>
</dbReference>
<gene>
    <name evidence="5" type="ORF">A3H64_03530</name>
</gene>
<dbReference type="STRING" id="1802128.A3H64_03530"/>
<comment type="caution">
    <text evidence="5">The sequence shown here is derived from an EMBL/GenBank/DDBJ whole genome shotgun (WGS) entry which is preliminary data.</text>
</comment>
<dbReference type="InterPro" id="IPR051419">
    <property type="entry name" value="Lys/N-term_MeTrsfase_sf"/>
</dbReference>
<dbReference type="Proteomes" id="UP000178186">
    <property type="component" value="Unassembled WGS sequence"/>
</dbReference>
<dbReference type="SUPFAM" id="SSF53335">
    <property type="entry name" value="S-adenosyl-L-methionine-dependent methyltransferases"/>
    <property type="match status" value="1"/>
</dbReference>
<reference evidence="5 6" key="1">
    <citation type="journal article" date="2016" name="Nat. Commun.">
        <title>Thousands of microbial genomes shed light on interconnected biogeochemical processes in an aquifer system.</title>
        <authorList>
            <person name="Anantharaman K."/>
            <person name="Brown C.T."/>
            <person name="Hug L.A."/>
            <person name="Sharon I."/>
            <person name="Castelle C.J."/>
            <person name="Probst A.J."/>
            <person name="Thomas B.C."/>
            <person name="Singh A."/>
            <person name="Wilkins M.J."/>
            <person name="Karaoz U."/>
            <person name="Brodie E.L."/>
            <person name="Williams K.H."/>
            <person name="Hubbard S.S."/>
            <person name="Banfield J.F."/>
        </authorList>
    </citation>
    <scope>NUCLEOTIDE SEQUENCE [LARGE SCALE GENOMIC DNA]</scope>
</reference>
<sequence>MDPIQKNIAIFTHELEKFKRDYWRNDEEFIVNRFFTKTSGKMLVLGCGAGRTLLPLHVHGYEITAIDITPAMVEAAKEKVKNTSIQVCLMDACKLTFNDNMFDYAFFPFHGIDYIHPDIYKAVQEVHRVLKPDGVFVFNSHNRTALKQLHRFFVGNYATDPSGLITYRTTPMDKLRLRTYFRKVTSIGRTSISISWQKANWKDCFYKIFPILDKSTYFVCRGKC</sequence>
<dbReference type="CDD" id="cd02440">
    <property type="entry name" value="AdoMet_MTases"/>
    <property type="match status" value="1"/>
</dbReference>
<comment type="similarity">
    <text evidence="1">Belongs to the methyltransferase superfamily.</text>
</comment>
<protein>
    <recommendedName>
        <fullName evidence="4">Methyltransferase type 11 domain-containing protein</fullName>
    </recommendedName>
</protein>
<keyword evidence="3" id="KW-0808">Transferase</keyword>
<organism evidence="5 6">
    <name type="scientific">Candidatus Ryanbacteria bacterium RIFCSPLOWO2_02_FULL_45_11c</name>
    <dbReference type="NCBI Taxonomy" id="1802128"/>
    <lineage>
        <taxon>Bacteria</taxon>
        <taxon>Candidatus Ryaniibacteriota</taxon>
    </lineage>
</organism>
<dbReference type="EMBL" id="MHNY01000028">
    <property type="protein sequence ID" value="OGZ55412.1"/>
    <property type="molecule type" value="Genomic_DNA"/>
</dbReference>
<dbReference type="GO" id="GO:0008757">
    <property type="term" value="F:S-adenosylmethionine-dependent methyltransferase activity"/>
    <property type="evidence" value="ECO:0007669"/>
    <property type="project" value="InterPro"/>
</dbReference>
<name>A0A1G2GYY0_9BACT</name>
<dbReference type="InterPro" id="IPR029063">
    <property type="entry name" value="SAM-dependent_MTases_sf"/>
</dbReference>
<accession>A0A1G2GYY0</accession>
<dbReference type="Gene3D" id="3.40.50.150">
    <property type="entry name" value="Vaccinia Virus protein VP39"/>
    <property type="match status" value="1"/>
</dbReference>